<dbReference type="AlphaFoldDB" id="A0A640UV00"/>
<dbReference type="Proteomes" id="UP000431826">
    <property type="component" value="Unassembled WGS sequence"/>
</dbReference>
<protein>
    <submittedName>
        <fullName evidence="1">Uncharacterized protein</fullName>
    </submittedName>
</protein>
<name>A0A640UV00_9ACTN</name>
<reference evidence="1 2" key="1">
    <citation type="submission" date="2019-12" db="EMBL/GenBank/DDBJ databases">
        <title>Whole genome shotgun sequence of Streptomyces tubercidicus NBRC 13090.</title>
        <authorList>
            <person name="Ichikawa N."/>
            <person name="Kimura A."/>
            <person name="Kitahashi Y."/>
            <person name="Komaki H."/>
            <person name="Tamura T."/>
        </authorList>
    </citation>
    <scope>NUCLEOTIDE SEQUENCE [LARGE SCALE GENOMIC DNA]</scope>
    <source>
        <strain evidence="1 2">NBRC 13090</strain>
    </source>
</reference>
<accession>A0A640UV00</accession>
<evidence type="ECO:0000313" key="2">
    <source>
        <dbReference type="Proteomes" id="UP000431826"/>
    </source>
</evidence>
<organism evidence="1 2">
    <name type="scientific">Streptomyces tubercidicus</name>
    <dbReference type="NCBI Taxonomy" id="47759"/>
    <lineage>
        <taxon>Bacteria</taxon>
        <taxon>Bacillati</taxon>
        <taxon>Actinomycetota</taxon>
        <taxon>Actinomycetes</taxon>
        <taxon>Kitasatosporales</taxon>
        <taxon>Streptomycetaceae</taxon>
        <taxon>Streptomyces</taxon>
    </lineage>
</organism>
<dbReference type="EMBL" id="BLIR01000001">
    <property type="protein sequence ID" value="GFE39172.1"/>
    <property type="molecule type" value="Genomic_DNA"/>
</dbReference>
<keyword evidence="2" id="KW-1185">Reference proteome</keyword>
<evidence type="ECO:0000313" key="1">
    <source>
        <dbReference type="EMBL" id="GFE39172.1"/>
    </source>
</evidence>
<proteinExistence type="predicted"/>
<sequence length="87" mass="9064">MGRGSAVAGDGAAAAVGAPTERRYRTAVAAIPACPIMSSLNLMERQVGRGAEWAVCALRAERADRAVRAVRAVRGATRRCGFPVVPE</sequence>
<gene>
    <name evidence="1" type="ORF">Stube_38450</name>
</gene>
<comment type="caution">
    <text evidence="1">The sequence shown here is derived from an EMBL/GenBank/DDBJ whole genome shotgun (WGS) entry which is preliminary data.</text>
</comment>